<gene>
    <name evidence="1" type="ORF">NAEGRDRAFT_52432</name>
</gene>
<protein>
    <submittedName>
        <fullName evidence="1">Predicted protein</fullName>
    </submittedName>
</protein>
<dbReference type="EMBL" id="GG738900">
    <property type="protein sequence ID" value="EFC39326.1"/>
    <property type="molecule type" value="Genomic_DNA"/>
</dbReference>
<dbReference type="VEuPathDB" id="AmoebaDB:NAEGRDRAFT_52432"/>
<dbReference type="InParanoid" id="D2VUV0"/>
<sequence>MCNLSNYLWRSDDDKQVSIIERTPMKSSKVNESFIIDCSPPTTVLLNKPSTTTIIPTSDETLVNRSPSTKRKVDAINVKELSKKAVKAIKTDNEQNDYTMSETSLLLQELTDILSDREERDALKRKVELEEGFYEYCMQFYQKIITENKKKMELLENQFGEIEALSIEVSSYITKRREKLEIQDKIEHAAIKEELKKLFAEEK</sequence>
<dbReference type="Proteomes" id="UP000006671">
    <property type="component" value="Unassembled WGS sequence"/>
</dbReference>
<keyword evidence="2" id="KW-1185">Reference proteome</keyword>
<evidence type="ECO:0000313" key="2">
    <source>
        <dbReference type="Proteomes" id="UP000006671"/>
    </source>
</evidence>
<accession>D2VUV0</accession>
<reference evidence="1 2" key="1">
    <citation type="journal article" date="2010" name="Cell">
        <title>The genome of Naegleria gruberi illuminates early eukaryotic versatility.</title>
        <authorList>
            <person name="Fritz-Laylin L.K."/>
            <person name="Prochnik S.E."/>
            <person name="Ginger M.L."/>
            <person name="Dacks J.B."/>
            <person name="Carpenter M.L."/>
            <person name="Field M.C."/>
            <person name="Kuo A."/>
            <person name="Paredez A."/>
            <person name="Chapman J."/>
            <person name="Pham J."/>
            <person name="Shu S."/>
            <person name="Neupane R."/>
            <person name="Cipriano M."/>
            <person name="Mancuso J."/>
            <person name="Tu H."/>
            <person name="Salamov A."/>
            <person name="Lindquist E."/>
            <person name="Shapiro H."/>
            <person name="Lucas S."/>
            <person name="Grigoriev I.V."/>
            <person name="Cande W.Z."/>
            <person name="Fulton C."/>
            <person name="Rokhsar D.S."/>
            <person name="Dawson S.C."/>
        </authorList>
    </citation>
    <scope>NUCLEOTIDE SEQUENCE [LARGE SCALE GENOMIC DNA]</scope>
    <source>
        <strain evidence="1 2">NEG-M</strain>
    </source>
</reference>
<name>D2VUV0_NAEGR</name>
<dbReference type="KEGG" id="ngr:NAEGRDRAFT_52432"/>
<organism evidence="2">
    <name type="scientific">Naegleria gruberi</name>
    <name type="common">Amoeba</name>
    <dbReference type="NCBI Taxonomy" id="5762"/>
    <lineage>
        <taxon>Eukaryota</taxon>
        <taxon>Discoba</taxon>
        <taxon>Heterolobosea</taxon>
        <taxon>Tetramitia</taxon>
        <taxon>Eutetramitia</taxon>
        <taxon>Vahlkampfiidae</taxon>
        <taxon>Naegleria</taxon>
    </lineage>
</organism>
<proteinExistence type="predicted"/>
<dbReference type="GeneID" id="8853526"/>
<dbReference type="AlphaFoldDB" id="D2VUV0"/>
<evidence type="ECO:0000313" key="1">
    <source>
        <dbReference type="EMBL" id="EFC39326.1"/>
    </source>
</evidence>
<dbReference type="RefSeq" id="XP_002672070.1">
    <property type="nucleotide sequence ID" value="XM_002672024.1"/>
</dbReference>